<accession>A0A4V3HGY0</accession>
<feature type="transmembrane region" description="Helical" evidence="7">
    <location>
        <begin position="270"/>
        <end position="292"/>
    </location>
</feature>
<organism evidence="9 10">
    <name type="scientific">Aminivibrio pyruvatiphilus</name>
    <dbReference type="NCBI Taxonomy" id="1005740"/>
    <lineage>
        <taxon>Bacteria</taxon>
        <taxon>Thermotogati</taxon>
        <taxon>Synergistota</taxon>
        <taxon>Synergistia</taxon>
        <taxon>Synergistales</taxon>
        <taxon>Aminobacteriaceae</taxon>
        <taxon>Aminivibrio</taxon>
    </lineage>
</organism>
<keyword evidence="10" id="KW-1185">Reference proteome</keyword>
<feature type="transmembrane region" description="Helical" evidence="7">
    <location>
        <begin position="312"/>
        <end position="342"/>
    </location>
</feature>
<feature type="transmembrane region" description="Helical" evidence="7">
    <location>
        <begin position="354"/>
        <end position="378"/>
    </location>
</feature>
<feature type="domain" description="TRAP C4-dicarboxylate transport system permease DctM subunit" evidence="8">
    <location>
        <begin position="8"/>
        <end position="415"/>
    </location>
</feature>
<dbReference type="Pfam" id="PF06808">
    <property type="entry name" value="DctM"/>
    <property type="match status" value="1"/>
</dbReference>
<evidence type="ECO:0000313" key="9">
    <source>
        <dbReference type="EMBL" id="TDY63211.1"/>
    </source>
</evidence>
<evidence type="ECO:0000256" key="2">
    <source>
        <dbReference type="ARBA" id="ARBA00022475"/>
    </source>
</evidence>
<keyword evidence="3" id="KW-0997">Cell inner membrane</keyword>
<dbReference type="NCBIfam" id="TIGR00786">
    <property type="entry name" value="dctM"/>
    <property type="match status" value="1"/>
</dbReference>
<dbReference type="InterPro" id="IPR004681">
    <property type="entry name" value="TRAP_DctM"/>
</dbReference>
<protein>
    <submittedName>
        <fullName evidence="9">C4-dicarboxylate transporter DctM subunit</fullName>
    </submittedName>
</protein>
<dbReference type="GO" id="GO:0005886">
    <property type="term" value="C:plasma membrane"/>
    <property type="evidence" value="ECO:0007669"/>
    <property type="project" value="UniProtKB-SubCell"/>
</dbReference>
<feature type="transmembrane region" description="Helical" evidence="7">
    <location>
        <begin position="94"/>
        <end position="122"/>
    </location>
</feature>
<dbReference type="OrthoDB" id="9790209at2"/>
<feature type="transmembrane region" description="Helical" evidence="7">
    <location>
        <begin position="212"/>
        <end position="234"/>
    </location>
</feature>
<feature type="transmembrane region" description="Helical" evidence="7">
    <location>
        <begin position="6"/>
        <end position="33"/>
    </location>
</feature>
<evidence type="ECO:0000256" key="6">
    <source>
        <dbReference type="ARBA" id="ARBA00023136"/>
    </source>
</evidence>
<keyword evidence="6 7" id="KW-0472">Membrane</keyword>
<feature type="transmembrane region" description="Helical" evidence="7">
    <location>
        <begin position="134"/>
        <end position="160"/>
    </location>
</feature>
<evidence type="ECO:0000256" key="3">
    <source>
        <dbReference type="ARBA" id="ARBA00022519"/>
    </source>
</evidence>
<dbReference type="InterPro" id="IPR010656">
    <property type="entry name" value="DctM"/>
</dbReference>
<dbReference type="PANTHER" id="PTHR33362:SF3">
    <property type="entry name" value="SIALIC ACID TRAP TRANSPORTER PERMEASE PROTEIN SIAT"/>
    <property type="match status" value="1"/>
</dbReference>
<keyword evidence="5 7" id="KW-1133">Transmembrane helix</keyword>
<feature type="transmembrane region" description="Helical" evidence="7">
    <location>
        <begin position="398"/>
        <end position="419"/>
    </location>
</feature>
<dbReference type="GO" id="GO:0022857">
    <property type="term" value="F:transmembrane transporter activity"/>
    <property type="evidence" value="ECO:0007669"/>
    <property type="project" value="TreeGrafter"/>
</dbReference>
<dbReference type="EMBL" id="SORI01000002">
    <property type="protein sequence ID" value="TDY63211.1"/>
    <property type="molecule type" value="Genomic_DNA"/>
</dbReference>
<reference evidence="9 10" key="1">
    <citation type="submission" date="2019-03" db="EMBL/GenBank/DDBJ databases">
        <title>Genomic Encyclopedia of Type Strains, Phase IV (KMG-IV): sequencing the most valuable type-strain genomes for metagenomic binning, comparative biology and taxonomic classification.</title>
        <authorList>
            <person name="Goeker M."/>
        </authorList>
    </citation>
    <scope>NUCLEOTIDE SEQUENCE [LARGE SCALE GENOMIC DNA]</scope>
    <source>
        <strain evidence="9 10">DSM 25964</strain>
    </source>
</reference>
<evidence type="ECO:0000259" key="8">
    <source>
        <dbReference type="Pfam" id="PF06808"/>
    </source>
</evidence>
<dbReference type="PANTHER" id="PTHR33362">
    <property type="entry name" value="SIALIC ACID TRAP TRANSPORTER PERMEASE PROTEIN SIAT-RELATED"/>
    <property type="match status" value="1"/>
</dbReference>
<dbReference type="AlphaFoldDB" id="A0A4V3HGY0"/>
<dbReference type="Proteomes" id="UP000295066">
    <property type="component" value="Unassembled WGS sequence"/>
</dbReference>
<evidence type="ECO:0000313" key="10">
    <source>
        <dbReference type="Proteomes" id="UP000295066"/>
    </source>
</evidence>
<feature type="transmembrane region" description="Helical" evidence="7">
    <location>
        <begin position="166"/>
        <end position="191"/>
    </location>
</feature>
<evidence type="ECO:0000256" key="7">
    <source>
        <dbReference type="SAM" id="Phobius"/>
    </source>
</evidence>
<name>A0A4V3HGY0_9BACT</name>
<comment type="subcellular location">
    <subcellularLocation>
        <location evidence="1">Cell inner membrane</location>
        <topology evidence="1">Multi-pass membrane protein</topology>
    </subcellularLocation>
</comment>
<gene>
    <name evidence="9" type="ORF">C8D99_102192</name>
</gene>
<proteinExistence type="predicted"/>
<feature type="transmembrane region" description="Helical" evidence="7">
    <location>
        <begin position="240"/>
        <end position="258"/>
    </location>
</feature>
<dbReference type="RefSeq" id="WP_133956156.1">
    <property type="nucleotide sequence ID" value="NZ_SORI01000002.1"/>
</dbReference>
<comment type="caution">
    <text evidence="9">The sequence shown here is derived from an EMBL/GenBank/DDBJ whole genome shotgun (WGS) entry which is preliminary data.</text>
</comment>
<evidence type="ECO:0000256" key="5">
    <source>
        <dbReference type="ARBA" id="ARBA00022989"/>
    </source>
</evidence>
<evidence type="ECO:0000256" key="1">
    <source>
        <dbReference type="ARBA" id="ARBA00004429"/>
    </source>
</evidence>
<dbReference type="PIRSF" id="PIRSF006066">
    <property type="entry name" value="HI0050"/>
    <property type="match status" value="1"/>
</dbReference>
<keyword evidence="4 7" id="KW-0812">Transmembrane</keyword>
<keyword evidence="2" id="KW-1003">Cell membrane</keyword>
<evidence type="ECO:0000256" key="4">
    <source>
        <dbReference type="ARBA" id="ARBA00022692"/>
    </source>
</evidence>
<feature type="transmembrane region" description="Helical" evidence="7">
    <location>
        <begin position="53"/>
        <end position="74"/>
    </location>
</feature>
<sequence length="427" mass="45014">MTVTIFSAFVLLLVIRMPVSFSLAISAAIALLFAGSMDPLIVVQRMYTSVESFSLIAIPFFILSGGFMESGGISRRLISFSSSLVGHIRGGLSMISIVAAMFFAGISGSTAADTAAIGSVLIPAMEKKGYGKDLATSVVGTAGAIGIIIPPSIPMIILGITGSISIGGLFLGGVFPGILMGLALMVTSGIFARKRNLPAEPKATWGERWHAFTDSILALMTMVIIMGGILSGVFTATEASVVAAFYSFVVGRFVYGELKWKDIPSIMVKTGITTGVVVLCIATASSFGWILAAEQIPDKIAKAVFALSDNRLVILFLMNALMLFMGTFLDISPIIIILVPILFPIARQLGVTPIHFGIMTIVNMAIGQCTPPVGISLFVATGIAKAKLGEILGAYSKYLLTMVVVLALITVFPQIITFLPQLVMGLR</sequence>